<dbReference type="RefSeq" id="WP_066411371.1">
    <property type="nucleotide sequence ID" value="NZ_FKBS01000014.1"/>
</dbReference>
<protein>
    <recommendedName>
        <fullName evidence="3">Biotin carboxyl carrier protein of acetyl-CoA carboxylase</fullName>
    </recommendedName>
</protein>
<evidence type="ECO:0008006" key="3">
    <source>
        <dbReference type="Google" id="ProtNLM"/>
    </source>
</evidence>
<dbReference type="SUPFAM" id="SSF51230">
    <property type="entry name" value="Single hybrid motif"/>
    <property type="match status" value="1"/>
</dbReference>
<accession>A0A157NZM3</accession>
<dbReference type="Gene3D" id="2.40.50.100">
    <property type="match status" value="1"/>
</dbReference>
<proteinExistence type="predicted"/>
<sequence>MDMTTLTAFGRLMDDQQLSEVFLRADGLRWHFKREAGACEAPAPAAAPLTVTSPAVGCLLLRDAPDAAARYEKDEVIAFVAVGLIRQPVTAPAPGAIGSLLAEPGALVDVGRPLFTFIPA</sequence>
<reference evidence="1 2" key="1">
    <citation type="submission" date="2016-03" db="EMBL/GenBank/DDBJ databases">
        <authorList>
            <consortium name="Pathogen Informatics"/>
        </authorList>
    </citation>
    <scope>NUCLEOTIDE SEQUENCE [LARGE SCALE GENOMIC DNA]</scope>
    <source>
        <strain evidence="1 2">NCTC13364</strain>
    </source>
</reference>
<evidence type="ECO:0000313" key="2">
    <source>
        <dbReference type="Proteomes" id="UP000077037"/>
    </source>
</evidence>
<organism evidence="1 2">
    <name type="scientific">Bordetella ansorpii</name>
    <dbReference type="NCBI Taxonomy" id="288768"/>
    <lineage>
        <taxon>Bacteria</taxon>
        <taxon>Pseudomonadati</taxon>
        <taxon>Pseudomonadota</taxon>
        <taxon>Betaproteobacteria</taxon>
        <taxon>Burkholderiales</taxon>
        <taxon>Alcaligenaceae</taxon>
        <taxon>Bordetella</taxon>
    </lineage>
</organism>
<name>A0A157NZM3_9BORD</name>
<dbReference type="InterPro" id="IPR011053">
    <property type="entry name" value="Single_hybrid_motif"/>
</dbReference>
<evidence type="ECO:0000313" key="1">
    <source>
        <dbReference type="EMBL" id="SAI26688.1"/>
    </source>
</evidence>
<dbReference type="EMBL" id="FKBS01000014">
    <property type="protein sequence ID" value="SAI26688.1"/>
    <property type="molecule type" value="Genomic_DNA"/>
</dbReference>
<gene>
    <name evidence="1" type="ORF">SAMEA1982600_02107</name>
</gene>
<dbReference type="Proteomes" id="UP000077037">
    <property type="component" value="Unassembled WGS sequence"/>
</dbReference>
<dbReference type="AlphaFoldDB" id="A0A157NZM3"/>